<dbReference type="PANTHER" id="PTHR14226">
    <property type="entry name" value="NEUROPATHY TARGET ESTERASE/SWISS CHEESE D.MELANOGASTER"/>
    <property type="match status" value="1"/>
</dbReference>
<evidence type="ECO:0000256" key="4">
    <source>
        <dbReference type="PROSITE-ProRule" id="PRU01161"/>
    </source>
</evidence>
<evidence type="ECO:0000256" key="2">
    <source>
        <dbReference type="ARBA" id="ARBA00022963"/>
    </source>
</evidence>
<dbReference type="InterPro" id="IPR016035">
    <property type="entry name" value="Acyl_Trfase/lysoPLipase"/>
</dbReference>
<dbReference type="RefSeq" id="WP_163084819.1">
    <property type="nucleotide sequence ID" value="NZ_JAAAWN010000009.1"/>
</dbReference>
<keyword evidence="2 4" id="KW-0442">Lipid degradation</keyword>
<feature type="short sequence motif" description="GXSXG" evidence="4">
    <location>
        <begin position="36"/>
        <end position="40"/>
    </location>
</feature>
<evidence type="ECO:0000256" key="1">
    <source>
        <dbReference type="ARBA" id="ARBA00022801"/>
    </source>
</evidence>
<keyword evidence="1 4" id="KW-0378">Hydrolase</keyword>
<dbReference type="InterPro" id="IPR002641">
    <property type="entry name" value="PNPLA_dom"/>
</dbReference>
<dbReference type="Gene3D" id="3.40.1090.10">
    <property type="entry name" value="Cytosolic phospholipase A2 catalytic domain"/>
    <property type="match status" value="2"/>
</dbReference>
<dbReference type="InterPro" id="IPR050301">
    <property type="entry name" value="NTE"/>
</dbReference>
<evidence type="ECO:0000256" key="3">
    <source>
        <dbReference type="ARBA" id="ARBA00023098"/>
    </source>
</evidence>
<comment type="caution">
    <text evidence="4">Lacks conserved residue(s) required for the propagation of feature annotation.</text>
</comment>
<dbReference type="SUPFAM" id="SSF52151">
    <property type="entry name" value="FabD/lysophospholipase-like"/>
    <property type="match status" value="1"/>
</dbReference>
<reference evidence="6 7" key="1">
    <citation type="submission" date="2020-01" db="EMBL/GenBank/DDBJ databases">
        <authorList>
            <person name="Chen J."/>
            <person name="Zhu S."/>
            <person name="Yang J."/>
        </authorList>
    </citation>
    <scope>NUCLEOTIDE SEQUENCE [LARGE SCALE GENOMIC DNA]</scope>
    <source>
        <strain evidence="6 7">345S023</strain>
    </source>
</reference>
<feature type="active site" description="Nucleophile" evidence="4">
    <location>
        <position position="38"/>
    </location>
</feature>
<organism evidence="6 7">
    <name type="scientific">Alteromonas profundi</name>
    <dbReference type="NCBI Taxonomy" id="2696062"/>
    <lineage>
        <taxon>Bacteria</taxon>
        <taxon>Pseudomonadati</taxon>
        <taxon>Pseudomonadota</taxon>
        <taxon>Gammaproteobacteria</taxon>
        <taxon>Alteromonadales</taxon>
        <taxon>Alteromonadaceae</taxon>
        <taxon>Alteromonas/Salinimonas group</taxon>
        <taxon>Alteromonas</taxon>
    </lineage>
</organism>
<gene>
    <name evidence="6" type="ORF">GTH32_08580</name>
</gene>
<comment type="caution">
    <text evidence="6">The sequence shown here is derived from an EMBL/GenBank/DDBJ whole genome shotgun (WGS) entry which is preliminary data.</text>
</comment>
<feature type="short sequence motif" description="DGA/G" evidence="4">
    <location>
        <begin position="152"/>
        <end position="154"/>
    </location>
</feature>
<feature type="active site" description="Proton acceptor" evidence="4">
    <location>
        <position position="152"/>
    </location>
</feature>
<keyword evidence="3 4" id="KW-0443">Lipid metabolism</keyword>
<accession>A0A7X5RKU4</accession>
<evidence type="ECO:0000259" key="5">
    <source>
        <dbReference type="PROSITE" id="PS51635"/>
    </source>
</evidence>
<dbReference type="Proteomes" id="UP000470213">
    <property type="component" value="Unassembled WGS sequence"/>
</dbReference>
<dbReference type="EMBL" id="JAAAWN010000009">
    <property type="protein sequence ID" value="NDV91232.1"/>
    <property type="molecule type" value="Genomic_DNA"/>
</dbReference>
<feature type="domain" description="PNPLA" evidence="5">
    <location>
        <begin position="5"/>
        <end position="165"/>
    </location>
</feature>
<evidence type="ECO:0000313" key="7">
    <source>
        <dbReference type="Proteomes" id="UP000470213"/>
    </source>
</evidence>
<proteinExistence type="predicted"/>
<dbReference type="PROSITE" id="PS51635">
    <property type="entry name" value="PNPLA"/>
    <property type="match status" value="1"/>
</dbReference>
<dbReference type="GO" id="GO:0016042">
    <property type="term" value="P:lipid catabolic process"/>
    <property type="evidence" value="ECO:0007669"/>
    <property type="project" value="UniProtKB-UniRule"/>
</dbReference>
<dbReference type="AlphaFoldDB" id="A0A7X5RKU4"/>
<keyword evidence="7" id="KW-1185">Reference proteome</keyword>
<dbReference type="GO" id="GO:0016787">
    <property type="term" value="F:hydrolase activity"/>
    <property type="evidence" value="ECO:0007669"/>
    <property type="project" value="UniProtKB-UniRule"/>
</dbReference>
<evidence type="ECO:0000313" key="6">
    <source>
        <dbReference type="EMBL" id="NDV91232.1"/>
    </source>
</evidence>
<dbReference type="Pfam" id="PF01734">
    <property type="entry name" value="Patatin"/>
    <property type="match status" value="1"/>
</dbReference>
<protein>
    <submittedName>
        <fullName evidence="6">Patatin</fullName>
    </submittedName>
</protein>
<dbReference type="PANTHER" id="PTHR14226:SF76">
    <property type="entry name" value="NTE FAMILY PROTEIN RSSA"/>
    <property type="match status" value="1"/>
</dbReference>
<name>A0A7X5RKU4_9ALTE</name>
<sequence>MKIGIALGAGAARGWTHIGIIQALEKLGIKIDVVAGCSIGAYVGAAYASGKLDGLKEWSCSLSDWQVLALMGVGLRRGGLASGQKVFDKLASEFCAATYEEMEKPFASVATDLYTGREVVFSAGAVGDSIQASCAIPALFAPVQHQDRWLVDGAVVNPVPVNLCRQLGADFVIAVNLNADFRPLRLEKLRQDHEDNQRKTEDFFTKSQNVLRQWFSSDSKQEDIEQAQAQAEEGKVVANAKVTEEQAQLEVALEEAQEKALKPVIPPIKKRNPPGIMSVMSSSLEIMQARVTRSRLAGDPPDILIEPQLTDVGIMEFHRAEELCAKGEETINRLAEQIRFQLLT</sequence>